<evidence type="ECO:0000259" key="5">
    <source>
        <dbReference type="Pfam" id="PF02211"/>
    </source>
</evidence>
<evidence type="ECO:0000313" key="7">
    <source>
        <dbReference type="EMBL" id="MEQ3539102.1"/>
    </source>
</evidence>
<comment type="caution">
    <text evidence="7">The sequence shown here is derived from an EMBL/GenBank/DDBJ whole genome shotgun (WGS) entry which is preliminary data.</text>
</comment>
<evidence type="ECO:0000256" key="3">
    <source>
        <dbReference type="ARBA" id="ARBA00044877"/>
    </source>
</evidence>
<evidence type="ECO:0000256" key="1">
    <source>
        <dbReference type="ARBA" id="ARBA00013079"/>
    </source>
</evidence>
<dbReference type="Pfam" id="PF21006">
    <property type="entry name" value="NHase_beta_N"/>
    <property type="match status" value="1"/>
</dbReference>
<evidence type="ECO:0000256" key="2">
    <source>
        <dbReference type="ARBA" id="ARBA00023239"/>
    </source>
</evidence>
<dbReference type="Gene3D" id="1.10.472.20">
    <property type="entry name" value="Nitrile hydratase, beta subunit"/>
    <property type="match status" value="1"/>
</dbReference>
<dbReference type="SUPFAM" id="SSF50090">
    <property type="entry name" value="Electron transport accessory proteins"/>
    <property type="match status" value="1"/>
</dbReference>
<keyword evidence="2 7" id="KW-0456">Lyase</keyword>
<keyword evidence="8" id="KW-1185">Reference proteome</keyword>
<comment type="catalytic activity">
    <reaction evidence="3">
        <text>an aliphatic primary amide = an aliphatic nitrile + H2O</text>
        <dbReference type="Rhea" id="RHEA:12673"/>
        <dbReference type="ChEBI" id="CHEBI:15377"/>
        <dbReference type="ChEBI" id="CHEBI:65285"/>
        <dbReference type="ChEBI" id="CHEBI:80291"/>
        <dbReference type="EC" id="4.2.1.84"/>
    </reaction>
</comment>
<dbReference type="InterPro" id="IPR042262">
    <property type="entry name" value="CN_hydtase_beta_C"/>
</dbReference>
<accession>A0ABV1JVB4</accession>
<reference evidence="7 8" key="1">
    <citation type="submission" date="2024-03" db="EMBL/GenBank/DDBJ databases">
        <title>Draft genome sequence of Pseudonocardia tropica JCM 19149.</title>
        <authorList>
            <person name="Butdee W."/>
            <person name="Duangmal K."/>
        </authorList>
    </citation>
    <scope>NUCLEOTIDE SEQUENCE [LARGE SCALE GENOMIC DNA]</scope>
    <source>
        <strain evidence="7 8">JCM 19149</strain>
    </source>
</reference>
<feature type="domain" description="Nitrile hydratase beta subunit-like N-terminal" evidence="6">
    <location>
        <begin position="10"/>
        <end position="116"/>
    </location>
</feature>
<proteinExistence type="predicted"/>
<organism evidence="7 8">
    <name type="scientific">Pseudonocardia tropica</name>
    <dbReference type="NCBI Taxonomy" id="681289"/>
    <lineage>
        <taxon>Bacteria</taxon>
        <taxon>Bacillati</taxon>
        <taxon>Actinomycetota</taxon>
        <taxon>Actinomycetes</taxon>
        <taxon>Pseudonocardiales</taxon>
        <taxon>Pseudonocardiaceae</taxon>
        <taxon>Pseudonocardia</taxon>
    </lineage>
</organism>
<dbReference type="InterPro" id="IPR049054">
    <property type="entry name" value="CN_hydtase_beta-like_N"/>
</dbReference>
<feature type="domain" description="Nitrile hydratase beta subunit" evidence="5">
    <location>
        <begin position="135"/>
        <end position="242"/>
    </location>
</feature>
<dbReference type="EC" id="4.2.1.84" evidence="1"/>
<dbReference type="InterPro" id="IPR024690">
    <property type="entry name" value="CN_hydtase_beta_dom_C"/>
</dbReference>
<evidence type="ECO:0000259" key="6">
    <source>
        <dbReference type="Pfam" id="PF21006"/>
    </source>
</evidence>
<dbReference type="InterPro" id="IPR008990">
    <property type="entry name" value="Elect_transpt_acc-like_dom_sf"/>
</dbReference>
<dbReference type="Proteomes" id="UP001464923">
    <property type="component" value="Unassembled WGS sequence"/>
</dbReference>
<dbReference type="Pfam" id="PF02211">
    <property type="entry name" value="NHase_beta_C"/>
    <property type="match status" value="1"/>
</dbReference>
<protein>
    <recommendedName>
        <fullName evidence="1">nitrile hydratase</fullName>
        <ecNumber evidence="1">4.2.1.84</ecNumber>
    </recommendedName>
</protein>
<feature type="region of interest" description="Disordered" evidence="4">
    <location>
        <begin position="1"/>
        <end position="35"/>
    </location>
</feature>
<feature type="region of interest" description="Disordered" evidence="4">
    <location>
        <begin position="106"/>
        <end position="173"/>
    </location>
</feature>
<dbReference type="RefSeq" id="WP_345653909.1">
    <property type="nucleotide sequence ID" value="NZ_BAABLY010000091.1"/>
</dbReference>
<dbReference type="Gene3D" id="2.30.30.50">
    <property type="match status" value="1"/>
</dbReference>
<gene>
    <name evidence="7" type="ORF">WHI96_09735</name>
</gene>
<evidence type="ECO:0000256" key="4">
    <source>
        <dbReference type="SAM" id="MobiDB-lite"/>
    </source>
</evidence>
<dbReference type="GO" id="GO:0018822">
    <property type="term" value="F:nitrile hydratase activity"/>
    <property type="evidence" value="ECO:0007669"/>
    <property type="project" value="UniProtKB-EC"/>
</dbReference>
<name>A0ABV1JVB4_9PSEU</name>
<dbReference type="EMBL" id="JBEDNP010000004">
    <property type="protein sequence ID" value="MEQ3539102.1"/>
    <property type="molecule type" value="Genomic_DNA"/>
</dbReference>
<sequence length="243" mass="25896">MDGSVDPSDPADLGGTTGWGRVVAPADVEPEPPFARPWEGRAFAVTALTMGRISGRNLDAFRYALSRLDRTRYLDDGYYGRWLHAAELMLVDSGVLAPGAVEARARRARGEDVPEPADPPVAKPDYAPTAPGSLRNVDAAPRFAPGDPVRARREPPDVAPPAPSAGPVGRGPCKLPRYLRGTPGAVTAVRPAHVLPDTHAVFAGEHPEHVYTVAFAAPDVWGPGADPHVTVHADLFESYLEPR</sequence>
<evidence type="ECO:0000313" key="8">
    <source>
        <dbReference type="Proteomes" id="UP001464923"/>
    </source>
</evidence>